<feature type="domain" description="Saccharopine dehydrogenase-like C-terminal" evidence="2">
    <location>
        <begin position="159"/>
        <end position="405"/>
    </location>
</feature>
<dbReference type="SUPFAM" id="SSF51735">
    <property type="entry name" value="NAD(P)-binding Rossmann-fold domains"/>
    <property type="match status" value="1"/>
</dbReference>
<organism evidence="3 4">
    <name type="scientific">Heyndrickxia coagulans</name>
    <name type="common">Weizmannia coagulans</name>
    <dbReference type="NCBI Taxonomy" id="1398"/>
    <lineage>
        <taxon>Bacteria</taxon>
        <taxon>Bacillati</taxon>
        <taxon>Bacillota</taxon>
        <taxon>Bacilli</taxon>
        <taxon>Bacillales</taxon>
        <taxon>Bacillaceae</taxon>
        <taxon>Heyndrickxia</taxon>
    </lineage>
</organism>
<dbReference type="Pfam" id="PF16653">
    <property type="entry name" value="Sacchrp_dh_C"/>
    <property type="match status" value="1"/>
</dbReference>
<dbReference type="PANTHER" id="PTHR43796">
    <property type="entry name" value="CARBOXYNORSPERMIDINE SYNTHASE"/>
    <property type="match status" value="1"/>
</dbReference>
<sequence>MRIALAFYYAKILFEGDRRMGKALIIGAGGVASVAAHKCVQNSEVFEEICIASRTKSKCDALKAKLDGGKTKVTTAQVDANHVDELVALIEKVKPDVVMNLALPYQDLTIMEACLQTKTNYLDTANYEPKDTAKFEYKWQWAYRERFEEAGITALLGSGFDPGVTGVFSAYALKHHFDEINYIDILDCNAGDHGYPFATNFNPEINIREVSANGSYWENGKWVETKPMEIKRVYDFPEIGERDMYLLHHEELESLAVNIPGIKRIRFFMTFGESYLTHLKCLENVGMTSIEPIEFEGKQIVPLQFLKAVLPDPASLGPRTKGKTNIGCIFHGKKDGKDKTYYLYNVCDHEACYKEVGSQAVSYTTGVPAMIGAMMLIQGKWDRKGVYNVEEFDPDPFMEALNKWGLPWKESFNPELVD</sequence>
<dbReference type="EMBL" id="CP010525">
    <property type="protein sequence ID" value="AJO20876.1"/>
    <property type="molecule type" value="Genomic_DNA"/>
</dbReference>
<protein>
    <submittedName>
        <fullName evidence="3">Saccharopine dehydrogenase</fullName>
    </submittedName>
</protein>
<dbReference type="Pfam" id="PF03435">
    <property type="entry name" value="Sacchrp_dh_NADP"/>
    <property type="match status" value="1"/>
</dbReference>
<dbReference type="InterPro" id="IPR005097">
    <property type="entry name" value="Sacchrp_dh_NADP-bd"/>
</dbReference>
<dbReference type="InterPro" id="IPR032095">
    <property type="entry name" value="Sacchrp_dh-like_C"/>
</dbReference>
<dbReference type="Gene3D" id="3.40.50.720">
    <property type="entry name" value="NAD(P)-binding Rossmann-like Domain"/>
    <property type="match status" value="1"/>
</dbReference>
<reference evidence="4" key="1">
    <citation type="submission" date="2015-01" db="EMBL/GenBank/DDBJ databases">
        <title>Comparative genome analysis of Bacillus coagulans HM-08, Clostridium butyricum HM-68, Bacillus subtilis HM-66 and Bacillus paralicheniformis BL-09.</title>
        <authorList>
            <person name="Zhang H."/>
        </authorList>
    </citation>
    <scope>NUCLEOTIDE SEQUENCE [LARGE SCALE GENOMIC DNA]</scope>
    <source>
        <strain evidence="4">HM-08</strain>
    </source>
</reference>
<dbReference type="AlphaFoldDB" id="A0AAN0WA51"/>
<evidence type="ECO:0000259" key="1">
    <source>
        <dbReference type="Pfam" id="PF03435"/>
    </source>
</evidence>
<dbReference type="Proteomes" id="UP000032024">
    <property type="component" value="Chromosome"/>
</dbReference>
<evidence type="ECO:0000259" key="2">
    <source>
        <dbReference type="Pfam" id="PF16653"/>
    </source>
</evidence>
<feature type="domain" description="Saccharopine dehydrogenase NADP binding" evidence="1">
    <location>
        <begin position="24"/>
        <end position="155"/>
    </location>
</feature>
<evidence type="ECO:0000313" key="4">
    <source>
        <dbReference type="Proteomes" id="UP000032024"/>
    </source>
</evidence>
<dbReference type="PANTHER" id="PTHR43796:SF2">
    <property type="entry name" value="CARBOXYNORSPERMIDINE SYNTHASE"/>
    <property type="match status" value="1"/>
</dbReference>
<gene>
    <name evidence="3" type="ORF">SB48_HM08orf00115</name>
</gene>
<accession>A0AAN0WA51</accession>
<proteinExistence type="predicted"/>
<keyword evidence="4" id="KW-1185">Reference proteome</keyword>
<dbReference type="Gene3D" id="3.30.360.10">
    <property type="entry name" value="Dihydrodipicolinate Reductase, domain 2"/>
    <property type="match status" value="1"/>
</dbReference>
<name>A0AAN0WA51_HEYCO</name>
<dbReference type="InterPro" id="IPR036291">
    <property type="entry name" value="NAD(P)-bd_dom_sf"/>
</dbReference>
<evidence type="ECO:0000313" key="3">
    <source>
        <dbReference type="EMBL" id="AJO20876.1"/>
    </source>
</evidence>